<feature type="domain" description="Flavoprotein" evidence="10">
    <location>
        <begin position="1"/>
        <end position="110"/>
    </location>
</feature>
<dbReference type="EMBL" id="BKCJ011054947">
    <property type="protein sequence ID" value="GFC76144.1"/>
    <property type="molecule type" value="Genomic_DNA"/>
</dbReference>
<sequence length="238" mass="25687">QVILTEAATAFVTPLTLGTLSKKPVLTGFLRDAASGQWHNHVELGLWADAYVIAPASANTIGQLANGLCPNLLSAVYLSARCPVFLAPAMDLDMYAHPAVTQNMQRLRSFGNHGWLAAVRRLLFSTLMGSCEPPLPYARSSYRWTYLRAPRPGALLGQPLDGQNGLRAGRSFCRDRGRGYARERPGAAACASPPAHSHGARGNGSADVRSRCRGGPDCRYMGVRCRGGRLSARYGSYR</sequence>
<evidence type="ECO:0000256" key="5">
    <source>
        <dbReference type="ARBA" id="ARBA00022993"/>
    </source>
</evidence>
<dbReference type="GO" id="GO:0004633">
    <property type="term" value="F:phosphopantothenoylcysteine decarboxylase activity"/>
    <property type="evidence" value="ECO:0007669"/>
    <property type="project" value="UniProtKB-EC"/>
</dbReference>
<proteinExistence type="inferred from homology"/>
<evidence type="ECO:0000259" key="10">
    <source>
        <dbReference type="Pfam" id="PF02441"/>
    </source>
</evidence>
<dbReference type="GO" id="GO:0071513">
    <property type="term" value="C:phosphopantothenoylcysteine decarboxylase complex"/>
    <property type="evidence" value="ECO:0007669"/>
    <property type="project" value="TreeGrafter"/>
</dbReference>
<comment type="caution">
    <text evidence="11">The sequence shown here is derived from an EMBL/GenBank/DDBJ whole genome shotgun (WGS) entry which is preliminary data.</text>
</comment>
<dbReference type="Pfam" id="PF02441">
    <property type="entry name" value="Flavoprotein"/>
    <property type="match status" value="1"/>
</dbReference>
<keyword evidence="4" id="KW-0210">Decarboxylase</keyword>
<evidence type="ECO:0000256" key="2">
    <source>
        <dbReference type="ARBA" id="ARBA00022604"/>
    </source>
</evidence>
<keyword evidence="3" id="KW-0288">FMN</keyword>
<keyword evidence="4" id="KW-0456">Lyase</keyword>
<comment type="similarity">
    <text evidence="6">Belongs to the HFCD (homooligomeric flavin containing Cys decarboxylase) superfamily.</text>
</comment>
<dbReference type="SUPFAM" id="SSF52507">
    <property type="entry name" value="Homo-oligomeric flavin-containing Cys decarboxylases, HFCD"/>
    <property type="match status" value="1"/>
</dbReference>
<dbReference type="GO" id="GO:0010181">
    <property type="term" value="F:FMN binding"/>
    <property type="evidence" value="ECO:0007669"/>
    <property type="project" value="TreeGrafter"/>
</dbReference>
<accession>A0A699R0M2</accession>
<feature type="region of interest" description="Disordered" evidence="9">
    <location>
        <begin position="185"/>
        <end position="209"/>
    </location>
</feature>
<dbReference type="PANTHER" id="PTHR14359">
    <property type="entry name" value="HOMO-OLIGOMERIC FLAVIN CONTAINING CYS DECARBOXYLASE FAMILY"/>
    <property type="match status" value="1"/>
</dbReference>
<dbReference type="PANTHER" id="PTHR14359:SF6">
    <property type="entry name" value="PHOSPHOPANTOTHENOYLCYSTEINE DECARBOXYLASE"/>
    <property type="match status" value="1"/>
</dbReference>
<evidence type="ECO:0000256" key="7">
    <source>
        <dbReference type="ARBA" id="ARBA00060685"/>
    </source>
</evidence>
<comment type="pathway">
    <text evidence="7">Cofactor biosynthesis; coenzyme A biosynthesis; CoA from (R)-pantothenate: step 3/5.</text>
</comment>
<keyword evidence="5" id="KW-0173">Coenzyme A biosynthesis</keyword>
<comment type="cofactor">
    <cofactor evidence="1">
        <name>FMN</name>
        <dbReference type="ChEBI" id="CHEBI:58210"/>
    </cofactor>
</comment>
<keyword evidence="3" id="KW-0285">Flavoprotein</keyword>
<protein>
    <recommendedName>
        <fullName evidence="8">phosphopantothenoylcysteine decarboxylase</fullName>
        <ecNumber evidence="8">4.1.1.36</ecNumber>
    </recommendedName>
</protein>
<evidence type="ECO:0000256" key="1">
    <source>
        <dbReference type="ARBA" id="ARBA00001917"/>
    </source>
</evidence>
<dbReference type="GO" id="GO:0015937">
    <property type="term" value="P:coenzyme A biosynthetic process"/>
    <property type="evidence" value="ECO:0007669"/>
    <property type="project" value="UniProtKB-KW"/>
</dbReference>
<feature type="non-terminal residue" evidence="11">
    <location>
        <position position="1"/>
    </location>
</feature>
<organism evidence="11">
    <name type="scientific">Tanacetum cinerariifolium</name>
    <name type="common">Dalmatian daisy</name>
    <name type="synonym">Chrysanthemum cinerariifolium</name>
    <dbReference type="NCBI Taxonomy" id="118510"/>
    <lineage>
        <taxon>Eukaryota</taxon>
        <taxon>Viridiplantae</taxon>
        <taxon>Streptophyta</taxon>
        <taxon>Embryophyta</taxon>
        <taxon>Tracheophyta</taxon>
        <taxon>Spermatophyta</taxon>
        <taxon>Magnoliopsida</taxon>
        <taxon>eudicotyledons</taxon>
        <taxon>Gunneridae</taxon>
        <taxon>Pentapetalae</taxon>
        <taxon>asterids</taxon>
        <taxon>campanulids</taxon>
        <taxon>Asterales</taxon>
        <taxon>Asteraceae</taxon>
        <taxon>Asteroideae</taxon>
        <taxon>Anthemideae</taxon>
        <taxon>Anthemidinae</taxon>
        <taxon>Tanacetum</taxon>
    </lineage>
</organism>
<feature type="compositionally biased region" description="Low complexity" evidence="9">
    <location>
        <begin position="186"/>
        <end position="197"/>
    </location>
</feature>
<reference evidence="11" key="1">
    <citation type="journal article" date="2019" name="Sci. Rep.">
        <title>Draft genome of Tanacetum cinerariifolium, the natural source of mosquito coil.</title>
        <authorList>
            <person name="Yamashiro T."/>
            <person name="Shiraishi A."/>
            <person name="Satake H."/>
            <person name="Nakayama K."/>
        </authorList>
    </citation>
    <scope>NUCLEOTIDE SEQUENCE</scope>
</reference>
<evidence type="ECO:0000256" key="4">
    <source>
        <dbReference type="ARBA" id="ARBA00022793"/>
    </source>
</evidence>
<evidence type="ECO:0000256" key="8">
    <source>
        <dbReference type="ARBA" id="ARBA00066422"/>
    </source>
</evidence>
<evidence type="ECO:0000313" key="11">
    <source>
        <dbReference type="EMBL" id="GFC76144.1"/>
    </source>
</evidence>
<dbReference type="InterPro" id="IPR003382">
    <property type="entry name" value="Flavoprotein"/>
</dbReference>
<dbReference type="AlphaFoldDB" id="A0A699R0M2"/>
<gene>
    <name evidence="11" type="ORF">Tci_848114</name>
</gene>
<dbReference type="EC" id="4.1.1.36" evidence="8"/>
<name>A0A699R0M2_TANCI</name>
<evidence type="ECO:0000256" key="3">
    <source>
        <dbReference type="ARBA" id="ARBA00022643"/>
    </source>
</evidence>
<dbReference type="InterPro" id="IPR036551">
    <property type="entry name" value="Flavin_trans-like"/>
</dbReference>
<evidence type="ECO:0000256" key="6">
    <source>
        <dbReference type="ARBA" id="ARBA00038350"/>
    </source>
</evidence>
<keyword evidence="2" id="KW-0341">Growth regulation</keyword>
<dbReference type="Gene3D" id="3.40.50.1950">
    <property type="entry name" value="Flavin prenyltransferase-like"/>
    <property type="match status" value="1"/>
</dbReference>
<evidence type="ECO:0000256" key="9">
    <source>
        <dbReference type="SAM" id="MobiDB-lite"/>
    </source>
</evidence>